<organism evidence="2 3">
    <name type="scientific">Champsocephalus gunnari</name>
    <name type="common">Mackerel icefish</name>
    <dbReference type="NCBI Taxonomy" id="52237"/>
    <lineage>
        <taxon>Eukaryota</taxon>
        <taxon>Metazoa</taxon>
        <taxon>Chordata</taxon>
        <taxon>Craniata</taxon>
        <taxon>Vertebrata</taxon>
        <taxon>Euteleostomi</taxon>
        <taxon>Actinopterygii</taxon>
        <taxon>Neopterygii</taxon>
        <taxon>Teleostei</taxon>
        <taxon>Neoteleostei</taxon>
        <taxon>Acanthomorphata</taxon>
        <taxon>Eupercaria</taxon>
        <taxon>Perciformes</taxon>
        <taxon>Notothenioidei</taxon>
        <taxon>Channichthyidae</taxon>
        <taxon>Champsocephalus</taxon>
    </lineage>
</organism>
<proteinExistence type="predicted"/>
<comment type="caution">
    <text evidence="2">The sequence shown here is derived from an EMBL/GenBank/DDBJ whole genome shotgun (WGS) entry which is preliminary data.</text>
</comment>
<dbReference type="Proteomes" id="UP001331515">
    <property type="component" value="Unassembled WGS sequence"/>
</dbReference>
<evidence type="ECO:0000313" key="2">
    <source>
        <dbReference type="EMBL" id="KAK5918989.1"/>
    </source>
</evidence>
<dbReference type="AlphaFoldDB" id="A0AAN8DBE6"/>
<name>A0AAN8DBE6_CHAGU</name>
<keyword evidence="3" id="KW-1185">Reference proteome</keyword>
<evidence type="ECO:0000313" key="3">
    <source>
        <dbReference type="Proteomes" id="UP001331515"/>
    </source>
</evidence>
<feature type="region of interest" description="Disordered" evidence="1">
    <location>
        <begin position="1"/>
        <end position="33"/>
    </location>
</feature>
<gene>
    <name evidence="2" type="ORF">CgunFtcFv8_022922</name>
</gene>
<sequence>MSSRSFSSSPLMTASVSTSMTRPRAVLMSSPGPSRWFPRRTLAPVVRAVPLSSYADGLRDPLGHSVGAGAPGVDPPCPDDLQPPASRVPLLASTTCVEKSDTKSLKPTLRALGPSAV</sequence>
<accession>A0AAN8DBE6</accession>
<protein>
    <submittedName>
        <fullName evidence="2">Uncharacterized protein</fullName>
    </submittedName>
</protein>
<feature type="region of interest" description="Disordered" evidence="1">
    <location>
        <begin position="65"/>
        <end position="117"/>
    </location>
</feature>
<reference evidence="2 3" key="1">
    <citation type="journal article" date="2023" name="Mol. Biol. Evol.">
        <title>Genomics of Secondarily Temperate Adaptation in the Only Non-Antarctic Icefish.</title>
        <authorList>
            <person name="Rivera-Colon A.G."/>
            <person name="Rayamajhi N."/>
            <person name="Minhas B.F."/>
            <person name="Madrigal G."/>
            <person name="Bilyk K.T."/>
            <person name="Yoon V."/>
            <person name="Hune M."/>
            <person name="Gregory S."/>
            <person name="Cheng C.H.C."/>
            <person name="Catchen J.M."/>
        </authorList>
    </citation>
    <scope>NUCLEOTIDE SEQUENCE [LARGE SCALE GENOMIC DNA]</scope>
    <source>
        <tissue evidence="2">White muscle</tissue>
    </source>
</reference>
<feature type="compositionally biased region" description="Polar residues" evidence="1">
    <location>
        <begin position="10"/>
        <end position="21"/>
    </location>
</feature>
<dbReference type="EMBL" id="JAURVH010001524">
    <property type="protein sequence ID" value="KAK5918989.1"/>
    <property type="molecule type" value="Genomic_DNA"/>
</dbReference>
<evidence type="ECO:0000256" key="1">
    <source>
        <dbReference type="SAM" id="MobiDB-lite"/>
    </source>
</evidence>